<gene>
    <name evidence="2" type="ORF">A3B86_02360</name>
</gene>
<dbReference type="EMBL" id="MGJN01000003">
    <property type="protein sequence ID" value="OGN07657.1"/>
    <property type="molecule type" value="Genomic_DNA"/>
</dbReference>
<dbReference type="PANTHER" id="PTHR30319:SF1">
    <property type="entry name" value="TRANSCRIPTIONAL REPRESSOR PAAX"/>
    <property type="match status" value="1"/>
</dbReference>
<sequence>MKGDFVLKLIKSIGGFGIDVYDTWQWQPIYYKGWHVSGPEYKRFRKGLTNLEGRGFLSNLRGDSYKFTQQGIGWFKYSRIKYFALKNKNKRWDNKWRVIIFDIPNSLNKERNWLRSRLKNLDFQILQKSVFTIPYKCEEELGDLCKQLGLFDYVDVIVANSIGSREEELKRYYNL</sequence>
<dbReference type="Proteomes" id="UP000176834">
    <property type="component" value="Unassembled WGS sequence"/>
</dbReference>
<dbReference type="AlphaFoldDB" id="A0A1F8F3E5"/>
<name>A0A1F8F3E5_9BACT</name>
<comment type="caution">
    <text evidence="2">The sequence shown here is derived from an EMBL/GenBank/DDBJ whole genome shotgun (WGS) entry which is preliminary data.</text>
</comment>
<dbReference type="GO" id="GO:0006351">
    <property type="term" value="P:DNA-templated transcription"/>
    <property type="evidence" value="ECO:0007669"/>
    <property type="project" value="TreeGrafter"/>
</dbReference>
<accession>A0A1F8F3E5</accession>
<evidence type="ECO:0000313" key="3">
    <source>
        <dbReference type="Proteomes" id="UP000176834"/>
    </source>
</evidence>
<evidence type="ECO:0000313" key="2">
    <source>
        <dbReference type="EMBL" id="OGN07657.1"/>
    </source>
</evidence>
<dbReference type="Gene3D" id="3.30.70.2650">
    <property type="match status" value="1"/>
</dbReference>
<dbReference type="Pfam" id="PF20803">
    <property type="entry name" value="PaaX_M"/>
    <property type="match status" value="1"/>
</dbReference>
<organism evidence="2 3">
    <name type="scientific">Candidatus Yanofskybacteria bacterium RIFCSPHIGHO2_02_FULL_38_22b</name>
    <dbReference type="NCBI Taxonomy" id="1802673"/>
    <lineage>
        <taxon>Bacteria</taxon>
        <taxon>Candidatus Yanofskyibacteriota</taxon>
    </lineage>
</organism>
<dbReference type="PANTHER" id="PTHR30319">
    <property type="entry name" value="PHENYLACETIC ACID REGULATOR-RELATED TRANSCRIPTIONAL REPRESSOR"/>
    <property type="match status" value="1"/>
</dbReference>
<protein>
    <recommendedName>
        <fullName evidence="1">Transcriptional repressor PaaX-like central Cas2-like domain-containing protein</fullName>
    </recommendedName>
</protein>
<evidence type="ECO:0000259" key="1">
    <source>
        <dbReference type="Pfam" id="PF20803"/>
    </source>
</evidence>
<dbReference type="SUPFAM" id="SSF143430">
    <property type="entry name" value="TTP0101/SSO1404-like"/>
    <property type="match status" value="1"/>
</dbReference>
<dbReference type="InterPro" id="IPR048846">
    <property type="entry name" value="PaaX-like_central"/>
</dbReference>
<reference evidence="2 3" key="1">
    <citation type="journal article" date="2016" name="Nat. Commun.">
        <title>Thousands of microbial genomes shed light on interconnected biogeochemical processes in an aquifer system.</title>
        <authorList>
            <person name="Anantharaman K."/>
            <person name="Brown C.T."/>
            <person name="Hug L.A."/>
            <person name="Sharon I."/>
            <person name="Castelle C.J."/>
            <person name="Probst A.J."/>
            <person name="Thomas B.C."/>
            <person name="Singh A."/>
            <person name="Wilkins M.J."/>
            <person name="Karaoz U."/>
            <person name="Brodie E.L."/>
            <person name="Williams K.H."/>
            <person name="Hubbard S.S."/>
            <person name="Banfield J.F."/>
        </authorList>
    </citation>
    <scope>NUCLEOTIDE SEQUENCE [LARGE SCALE GENOMIC DNA]</scope>
</reference>
<proteinExistence type="predicted"/>
<feature type="domain" description="Transcriptional repressor PaaX-like central Cas2-like" evidence="1">
    <location>
        <begin position="90"/>
        <end position="167"/>
    </location>
</feature>